<dbReference type="GO" id="GO:0005886">
    <property type="term" value="C:plasma membrane"/>
    <property type="evidence" value="ECO:0007669"/>
    <property type="project" value="UniProtKB-SubCell"/>
</dbReference>
<proteinExistence type="inferred from homology"/>
<evidence type="ECO:0000256" key="2">
    <source>
        <dbReference type="ARBA" id="ARBA00004401"/>
    </source>
</evidence>
<feature type="compositionally biased region" description="Basic and acidic residues" evidence="8">
    <location>
        <begin position="1"/>
        <end position="12"/>
    </location>
</feature>
<dbReference type="Gene3D" id="2.10.109.10">
    <property type="entry name" value="Umud Fragment, subunit A"/>
    <property type="match status" value="1"/>
</dbReference>
<dbReference type="InterPro" id="IPR000223">
    <property type="entry name" value="Pept_S26A_signal_pept_1"/>
</dbReference>
<dbReference type="AlphaFoldDB" id="A0A7W9N181"/>
<dbReference type="GO" id="GO:0009003">
    <property type="term" value="F:signal peptidase activity"/>
    <property type="evidence" value="ECO:0007669"/>
    <property type="project" value="UniProtKB-EC"/>
</dbReference>
<dbReference type="EMBL" id="JACHMW010000001">
    <property type="protein sequence ID" value="MBB5848807.1"/>
    <property type="molecule type" value="Genomic_DNA"/>
</dbReference>
<dbReference type="PROSITE" id="PS00761">
    <property type="entry name" value="SPASE_I_3"/>
    <property type="match status" value="1"/>
</dbReference>
<dbReference type="InterPro" id="IPR036286">
    <property type="entry name" value="LexA/Signal_pep-like_sf"/>
</dbReference>
<evidence type="ECO:0000256" key="8">
    <source>
        <dbReference type="SAM" id="MobiDB-lite"/>
    </source>
</evidence>
<feature type="transmembrane region" description="Helical" evidence="7">
    <location>
        <begin position="31"/>
        <end position="52"/>
    </location>
</feature>
<dbReference type="EC" id="3.4.21.89" evidence="4 7"/>
<dbReference type="SUPFAM" id="SSF51306">
    <property type="entry name" value="LexA/Signal peptidase"/>
    <property type="match status" value="1"/>
</dbReference>
<sequence>MAERVEPVRGEDGDGGSVAAPERRRARLPGWASVLLNVVVAIAVVAVVQALWVKVYSVPSGSMEQTLEVGDRMLVNRTAYPDGMAEDQDVVVFNANEDWAQPLPPEGPVENAVRTFGDITGIGRSHDQALVKRVLGTEGQTVECCTSEGRVTVDGEPLEEPYLHNDLPFAPGRLDCESDVMSARCFGPVTVPEDSMLVLGDHRSNSADSVIGCRGLPAEQAEGCARFVAREDVVGEVFVTIWPPSNWGGQ</sequence>
<dbReference type="GO" id="GO:0004252">
    <property type="term" value="F:serine-type endopeptidase activity"/>
    <property type="evidence" value="ECO:0007669"/>
    <property type="project" value="InterPro"/>
</dbReference>
<protein>
    <recommendedName>
        <fullName evidence="4 7">Signal peptidase I</fullName>
        <ecNumber evidence="4 7">3.4.21.89</ecNumber>
    </recommendedName>
</protein>
<feature type="active site" evidence="6">
    <location>
        <position position="132"/>
    </location>
</feature>
<name>A0A7W9N181_9MICC</name>
<comment type="subcellular location">
    <subcellularLocation>
        <location evidence="2">Cell membrane</location>
        <topology evidence="2">Single-pass type II membrane protein</topology>
    </subcellularLocation>
    <subcellularLocation>
        <location evidence="7">Membrane</location>
        <topology evidence="7">Single-pass type II membrane protein</topology>
    </subcellularLocation>
</comment>
<dbReference type="PANTHER" id="PTHR43390">
    <property type="entry name" value="SIGNAL PEPTIDASE I"/>
    <property type="match status" value="1"/>
</dbReference>
<evidence type="ECO:0000256" key="4">
    <source>
        <dbReference type="ARBA" id="ARBA00013208"/>
    </source>
</evidence>
<evidence type="ECO:0000256" key="6">
    <source>
        <dbReference type="PIRSR" id="PIRSR600223-1"/>
    </source>
</evidence>
<dbReference type="Proteomes" id="UP000567246">
    <property type="component" value="Unassembled WGS sequence"/>
</dbReference>
<evidence type="ECO:0000256" key="1">
    <source>
        <dbReference type="ARBA" id="ARBA00000677"/>
    </source>
</evidence>
<dbReference type="NCBIfam" id="TIGR02227">
    <property type="entry name" value="sigpep_I_bact"/>
    <property type="match status" value="1"/>
</dbReference>
<dbReference type="InterPro" id="IPR019758">
    <property type="entry name" value="Pept_S26A_signal_pept_1_CS"/>
</dbReference>
<comment type="caution">
    <text evidence="10">The sequence shown here is derived from an EMBL/GenBank/DDBJ whole genome shotgun (WGS) entry which is preliminary data.</text>
</comment>
<keyword evidence="5 7" id="KW-0378">Hydrolase</keyword>
<dbReference type="RefSeq" id="WP_184172085.1">
    <property type="nucleotide sequence ID" value="NZ_BAABAG010000004.1"/>
</dbReference>
<dbReference type="PANTHER" id="PTHR43390:SF1">
    <property type="entry name" value="CHLOROPLAST PROCESSING PEPTIDASE"/>
    <property type="match status" value="1"/>
</dbReference>
<gene>
    <name evidence="10" type="ORF">HDA33_001371</name>
</gene>
<reference evidence="10 11" key="1">
    <citation type="submission" date="2020-08" db="EMBL/GenBank/DDBJ databases">
        <title>Sequencing the genomes of 1000 actinobacteria strains.</title>
        <authorList>
            <person name="Klenk H.-P."/>
        </authorList>
    </citation>
    <scope>NUCLEOTIDE SEQUENCE [LARGE SCALE GENOMIC DNA]</scope>
    <source>
        <strain evidence="10 11">DSM 17945</strain>
    </source>
</reference>
<organism evidence="10 11">
    <name type="scientific">Micrococcus endophyticus</name>
    <dbReference type="NCBI Taxonomy" id="455343"/>
    <lineage>
        <taxon>Bacteria</taxon>
        <taxon>Bacillati</taxon>
        <taxon>Actinomycetota</taxon>
        <taxon>Actinomycetes</taxon>
        <taxon>Micrococcales</taxon>
        <taxon>Micrococcaceae</taxon>
        <taxon>Micrococcus</taxon>
    </lineage>
</organism>
<comment type="similarity">
    <text evidence="3 7">Belongs to the peptidase S26 family.</text>
</comment>
<feature type="region of interest" description="Disordered" evidence="8">
    <location>
        <begin position="1"/>
        <end position="22"/>
    </location>
</feature>
<keyword evidence="7" id="KW-0812">Transmembrane</keyword>
<dbReference type="InterPro" id="IPR019533">
    <property type="entry name" value="Peptidase_S26"/>
</dbReference>
<dbReference type="PRINTS" id="PR00727">
    <property type="entry name" value="LEADERPTASE"/>
</dbReference>
<dbReference type="CDD" id="cd06530">
    <property type="entry name" value="S26_SPase_I"/>
    <property type="match status" value="1"/>
</dbReference>
<feature type="active site" evidence="6">
    <location>
        <position position="62"/>
    </location>
</feature>
<evidence type="ECO:0000259" key="9">
    <source>
        <dbReference type="Pfam" id="PF10502"/>
    </source>
</evidence>
<keyword evidence="7" id="KW-0645">Protease</keyword>
<dbReference type="Pfam" id="PF10502">
    <property type="entry name" value="Peptidase_S26"/>
    <property type="match status" value="1"/>
</dbReference>
<evidence type="ECO:0000256" key="5">
    <source>
        <dbReference type="ARBA" id="ARBA00022801"/>
    </source>
</evidence>
<comment type="catalytic activity">
    <reaction evidence="1 7">
        <text>Cleavage of hydrophobic, N-terminal signal or leader sequences from secreted and periplasmic proteins.</text>
        <dbReference type="EC" id="3.4.21.89"/>
    </reaction>
</comment>
<evidence type="ECO:0000313" key="11">
    <source>
        <dbReference type="Proteomes" id="UP000567246"/>
    </source>
</evidence>
<accession>A0A7W9N181</accession>
<feature type="domain" description="Peptidase S26" evidence="9">
    <location>
        <begin position="33"/>
        <end position="242"/>
    </location>
</feature>
<keyword evidence="11" id="KW-1185">Reference proteome</keyword>
<evidence type="ECO:0000256" key="3">
    <source>
        <dbReference type="ARBA" id="ARBA00009370"/>
    </source>
</evidence>
<dbReference type="GO" id="GO:0006465">
    <property type="term" value="P:signal peptide processing"/>
    <property type="evidence" value="ECO:0007669"/>
    <property type="project" value="InterPro"/>
</dbReference>
<keyword evidence="7" id="KW-1133">Transmembrane helix</keyword>
<keyword evidence="7" id="KW-0472">Membrane</keyword>
<evidence type="ECO:0000313" key="10">
    <source>
        <dbReference type="EMBL" id="MBB5848807.1"/>
    </source>
</evidence>
<evidence type="ECO:0000256" key="7">
    <source>
        <dbReference type="RuleBase" id="RU362042"/>
    </source>
</evidence>